<evidence type="ECO:0000259" key="3">
    <source>
        <dbReference type="Pfam" id="PF14302"/>
    </source>
</evidence>
<keyword evidence="5" id="KW-1185">Reference proteome</keyword>
<organism evidence="4 5">
    <name type="scientific">Achromobacter animicus</name>
    <dbReference type="NCBI Taxonomy" id="1389935"/>
    <lineage>
        <taxon>Bacteria</taxon>
        <taxon>Pseudomonadati</taxon>
        <taxon>Pseudomonadota</taxon>
        <taxon>Betaproteobacteria</taxon>
        <taxon>Burkholderiales</taxon>
        <taxon>Alcaligenaceae</taxon>
        <taxon>Achromobacter</taxon>
    </lineage>
</organism>
<feature type="signal peptide" evidence="1">
    <location>
        <begin position="1"/>
        <end position="29"/>
    </location>
</feature>
<protein>
    <recommendedName>
        <fullName evidence="6">DUF4377 domain-containing protein</fullName>
    </recommendedName>
</protein>
<dbReference type="AlphaFoldDB" id="A0A6S6ZGJ3"/>
<accession>A0A6S6ZGJ3</accession>
<dbReference type="PANTHER" id="PTHR35535:SF2">
    <property type="entry name" value="DUF306 DOMAIN-CONTAINING PROTEIN"/>
    <property type="match status" value="1"/>
</dbReference>
<dbReference type="PROSITE" id="PS51257">
    <property type="entry name" value="PROKAR_LIPOPROTEIN"/>
    <property type="match status" value="1"/>
</dbReference>
<dbReference type="InterPro" id="IPR025485">
    <property type="entry name" value="DUF4377"/>
</dbReference>
<name>A0A6S6ZGJ3_9BURK</name>
<proteinExistence type="predicted"/>
<evidence type="ECO:0008006" key="6">
    <source>
        <dbReference type="Google" id="ProtNLM"/>
    </source>
</evidence>
<keyword evidence="1" id="KW-0732">Signal</keyword>
<dbReference type="Proteomes" id="UP000494214">
    <property type="component" value="Unassembled WGS sequence"/>
</dbReference>
<evidence type="ECO:0000259" key="2">
    <source>
        <dbReference type="Pfam" id="PF03724"/>
    </source>
</evidence>
<gene>
    <name evidence="4" type="ORF">LMG26690_01501</name>
</gene>
<dbReference type="InterPro" id="IPR005184">
    <property type="entry name" value="DUF306_Meta_HslJ"/>
</dbReference>
<evidence type="ECO:0000256" key="1">
    <source>
        <dbReference type="SAM" id="SignalP"/>
    </source>
</evidence>
<dbReference type="Pfam" id="PF03724">
    <property type="entry name" value="META"/>
    <property type="match status" value="1"/>
</dbReference>
<feature type="domain" description="DUF306" evidence="2">
    <location>
        <begin position="48"/>
        <end position="163"/>
    </location>
</feature>
<dbReference type="PANTHER" id="PTHR35535">
    <property type="entry name" value="HEAT SHOCK PROTEIN HSLJ"/>
    <property type="match status" value="1"/>
</dbReference>
<dbReference type="InterPro" id="IPR053147">
    <property type="entry name" value="Hsp_HslJ-like"/>
</dbReference>
<sequence>MRSFLFQRRLASGLLCAGLVACSPPPMRAADGQDPRFQPASASDILVQTNWDLARWTLPGGALRPVPHPSSSTRPITAAFIHDQGSPRMMGFSGCNTYNAPYTIANGQLIVRADPVSTRMACAPQTMTLEHDFLASLTRITASSFDNANNPQRMTWKLSTGDTLDFGRRADPVAGGQRGPTKLVYVNAERVPCDTAGGRGMCYQVRDSASQPWQAWPGEITGFNFQPGVHYRLRVVEINDPNATLGAAPLRWVLDAVVEQQVVTR</sequence>
<dbReference type="Pfam" id="PF14302">
    <property type="entry name" value="DUF4377"/>
    <property type="match status" value="1"/>
</dbReference>
<evidence type="ECO:0000313" key="5">
    <source>
        <dbReference type="Proteomes" id="UP000494214"/>
    </source>
</evidence>
<evidence type="ECO:0000313" key="4">
    <source>
        <dbReference type="EMBL" id="CAB3679240.1"/>
    </source>
</evidence>
<dbReference type="Gene3D" id="2.40.128.270">
    <property type="match status" value="1"/>
</dbReference>
<reference evidence="4 5" key="1">
    <citation type="submission" date="2020-04" db="EMBL/GenBank/DDBJ databases">
        <authorList>
            <person name="De Canck E."/>
        </authorList>
    </citation>
    <scope>NUCLEOTIDE SEQUENCE [LARGE SCALE GENOMIC DNA]</scope>
    <source>
        <strain evidence="4 5">LMG 26690</strain>
    </source>
</reference>
<dbReference type="InterPro" id="IPR038670">
    <property type="entry name" value="HslJ-like_sf"/>
</dbReference>
<dbReference type="EMBL" id="CADIJM010000002">
    <property type="protein sequence ID" value="CAB3679240.1"/>
    <property type="molecule type" value="Genomic_DNA"/>
</dbReference>
<feature type="domain" description="DUF4377" evidence="3">
    <location>
        <begin position="185"/>
        <end position="260"/>
    </location>
</feature>
<feature type="chain" id="PRO_5028856220" description="DUF4377 domain-containing protein" evidence="1">
    <location>
        <begin position="30"/>
        <end position="265"/>
    </location>
</feature>